<sequence length="52" mass="6167">MKRTEKQVVEELTDEQRDFLFRVLEIERAKLHISDRNATVDDLLKAVKGIIR</sequence>
<evidence type="ECO:0000313" key="1">
    <source>
        <dbReference type="EMBL" id="MFC4605836.1"/>
    </source>
</evidence>
<organism evidence="1 2">
    <name type="scientific">Rhodococcus kronopolitis</name>
    <dbReference type="NCBI Taxonomy" id="1460226"/>
    <lineage>
        <taxon>Bacteria</taxon>
        <taxon>Bacillati</taxon>
        <taxon>Actinomycetota</taxon>
        <taxon>Actinomycetes</taxon>
        <taxon>Mycobacteriales</taxon>
        <taxon>Nocardiaceae</taxon>
        <taxon>Rhodococcus</taxon>
    </lineage>
</organism>
<evidence type="ECO:0000313" key="2">
    <source>
        <dbReference type="Proteomes" id="UP001595914"/>
    </source>
</evidence>
<proteinExistence type="predicted"/>
<dbReference type="Proteomes" id="UP001595914">
    <property type="component" value="Unassembled WGS sequence"/>
</dbReference>
<gene>
    <name evidence="1" type="ORF">ACFO6S_19220</name>
</gene>
<dbReference type="RefSeq" id="WP_378419572.1">
    <property type="nucleotide sequence ID" value="NZ_JBHSFO010000014.1"/>
</dbReference>
<reference evidence="2" key="1">
    <citation type="journal article" date="2019" name="Int. J. Syst. Evol. Microbiol.">
        <title>The Global Catalogue of Microorganisms (GCM) 10K type strain sequencing project: providing services to taxonomists for standard genome sequencing and annotation.</title>
        <authorList>
            <consortium name="The Broad Institute Genomics Platform"/>
            <consortium name="The Broad Institute Genome Sequencing Center for Infectious Disease"/>
            <person name="Wu L."/>
            <person name="Ma J."/>
        </authorList>
    </citation>
    <scope>NUCLEOTIDE SEQUENCE [LARGE SCALE GENOMIC DNA]</scope>
    <source>
        <strain evidence="2">CCUG 54520</strain>
    </source>
</reference>
<accession>A0ABV9FZ38</accession>
<keyword evidence="2" id="KW-1185">Reference proteome</keyword>
<dbReference type="EMBL" id="JBHSFO010000014">
    <property type="protein sequence ID" value="MFC4605836.1"/>
    <property type="molecule type" value="Genomic_DNA"/>
</dbReference>
<comment type="caution">
    <text evidence="1">The sequence shown here is derived from an EMBL/GenBank/DDBJ whole genome shotgun (WGS) entry which is preliminary data.</text>
</comment>
<name>A0ABV9FZ38_9NOCA</name>
<protein>
    <submittedName>
        <fullName evidence="1">Uncharacterized protein</fullName>
    </submittedName>
</protein>